<dbReference type="RefSeq" id="WP_099215286.1">
    <property type="nucleotide sequence ID" value="NZ_JAUYVU010000008.1"/>
</dbReference>
<dbReference type="SUPFAM" id="SSF88874">
    <property type="entry name" value="Receptor-binding domain of short tail fibre protein gp12"/>
    <property type="match status" value="1"/>
</dbReference>
<evidence type="ECO:0000313" key="2">
    <source>
        <dbReference type="EMBL" id="MDP2542037.1"/>
    </source>
</evidence>
<dbReference type="EMBL" id="PDUU01000006">
    <property type="protein sequence ID" value="PHN97551.1"/>
    <property type="molecule type" value="Genomic_DNA"/>
</dbReference>
<dbReference type="EMBL" id="JAUYVU010000008">
    <property type="protein sequence ID" value="MDP2542037.1"/>
    <property type="molecule type" value="Genomic_DNA"/>
</dbReference>
<feature type="domain" description="Phage tail collar" evidence="1">
    <location>
        <begin position="6"/>
        <end position="62"/>
    </location>
</feature>
<dbReference type="AlphaFoldDB" id="A0A2G1BU19"/>
<organism evidence="3 4">
    <name type="scientific">Tenacibaculum discolor</name>
    <dbReference type="NCBI Taxonomy" id="361581"/>
    <lineage>
        <taxon>Bacteria</taxon>
        <taxon>Pseudomonadati</taxon>
        <taxon>Bacteroidota</taxon>
        <taxon>Flavobacteriia</taxon>
        <taxon>Flavobacteriales</taxon>
        <taxon>Flavobacteriaceae</taxon>
        <taxon>Tenacibaculum</taxon>
    </lineage>
</organism>
<evidence type="ECO:0000313" key="4">
    <source>
        <dbReference type="Proteomes" id="UP000222163"/>
    </source>
</evidence>
<keyword evidence="5" id="KW-1185">Reference proteome</keyword>
<reference evidence="2 5" key="3">
    <citation type="submission" date="2023-07" db="EMBL/GenBank/DDBJ databases">
        <title>Genome content predicts the carbon catabolic preferences of heterotrophic bacteria.</title>
        <authorList>
            <person name="Gralka M."/>
        </authorList>
    </citation>
    <scope>NUCLEOTIDE SEQUENCE [LARGE SCALE GENOMIC DNA]</scope>
    <source>
        <strain evidence="2 5">4G03</strain>
    </source>
</reference>
<dbReference type="InterPro" id="IPR011083">
    <property type="entry name" value="Phage_tail_collar_dom"/>
</dbReference>
<name>A0A2G1BU19_9FLAO</name>
<reference evidence="3 4" key="1">
    <citation type="journal article" date="2016" name="Nat. Commun.">
        <title>Microbial interactions lead to rapid micro-scale successions on model marine particles.</title>
        <authorList>
            <person name="Datta M.S."/>
            <person name="Sliwerska E."/>
            <person name="Gore J."/>
            <person name="Polz M.F."/>
            <person name="Cordero O.X."/>
        </authorList>
    </citation>
    <scope>NUCLEOTIDE SEQUENCE [LARGE SCALE GENOMIC DNA]</scope>
    <source>
        <strain evidence="3 4">4G03</strain>
    </source>
</reference>
<evidence type="ECO:0000313" key="5">
    <source>
        <dbReference type="Proteomes" id="UP001242342"/>
    </source>
</evidence>
<comment type="caution">
    <text evidence="3">The sequence shown here is derived from an EMBL/GenBank/DDBJ whole genome shotgun (WGS) entry which is preliminary data.</text>
</comment>
<dbReference type="Gene3D" id="3.90.1340.10">
    <property type="entry name" value="Phage tail collar domain"/>
    <property type="match status" value="1"/>
</dbReference>
<dbReference type="InterPro" id="IPR037053">
    <property type="entry name" value="Phage_tail_collar_dom_sf"/>
</dbReference>
<dbReference type="Proteomes" id="UP001242342">
    <property type="component" value="Unassembled WGS sequence"/>
</dbReference>
<sequence>MDPFIGEIVMFGGNFAPRGWAFCDGQLLSIAQNTALFSILGTTYGGDGRTTFALPDLRGRAPIGPRQGPGLSDYRLGQRGGVETVTLNITQMPSHNHATQNNTAADQHIQLSTDAGIRSTPQAGDVPAGASFGSGIGATPVNAYGPANNTVNGQTISANAGLNILNTGGNLPHTNVQPYLAVNYIIALVGIFPSRN</sequence>
<protein>
    <submittedName>
        <fullName evidence="3">Phage tail protein</fullName>
    </submittedName>
    <submittedName>
        <fullName evidence="2">Tail fiber protein</fullName>
    </submittedName>
</protein>
<accession>A0A2G1BU19</accession>
<dbReference type="Proteomes" id="UP000222163">
    <property type="component" value="Unassembled WGS sequence"/>
</dbReference>
<evidence type="ECO:0000313" key="3">
    <source>
        <dbReference type="EMBL" id="PHN97551.1"/>
    </source>
</evidence>
<dbReference type="Pfam" id="PF07484">
    <property type="entry name" value="Collar"/>
    <property type="match status" value="1"/>
</dbReference>
<proteinExistence type="predicted"/>
<reference evidence="3" key="2">
    <citation type="submission" date="2017-10" db="EMBL/GenBank/DDBJ databases">
        <authorList>
            <person name="Enke T.N."/>
            <person name="Cordero O.X."/>
        </authorList>
    </citation>
    <scope>NUCLEOTIDE SEQUENCE</scope>
    <source>
        <strain evidence="3">4G03</strain>
    </source>
</reference>
<accession>A0A497ZLC6</accession>
<evidence type="ECO:0000259" key="1">
    <source>
        <dbReference type="Pfam" id="PF07484"/>
    </source>
</evidence>
<gene>
    <name evidence="3" type="ORF">CSC81_08160</name>
    <name evidence="2" type="ORF">Q8W23_11175</name>
</gene>